<reference evidence="6" key="2">
    <citation type="submission" date="2016-01" db="EMBL/GenBank/DDBJ databases">
        <title>Six Aerococcus type strain genome sequencing and assembly using PacBio and Illumina Hiseq.</title>
        <authorList>
            <person name="Carkaci D."/>
            <person name="Dargis R."/>
            <person name="Nielsen X.C."/>
            <person name="Skovgaard O."/>
            <person name="Fuursted K."/>
            <person name="Christensen J.J."/>
        </authorList>
    </citation>
    <scope>NUCLEOTIDE SEQUENCE [LARGE SCALE GENOMIC DNA]</scope>
    <source>
        <strain evidence="6">CCUG28094</strain>
    </source>
</reference>
<dbReference type="GO" id="GO:0005524">
    <property type="term" value="F:ATP binding"/>
    <property type="evidence" value="ECO:0007669"/>
    <property type="project" value="UniProtKB-KW"/>
</dbReference>
<gene>
    <name evidence="5" type="ORF">AWM74_04865</name>
</gene>
<dbReference type="AlphaFoldDB" id="A0AAC8X0N0"/>
<evidence type="ECO:0000259" key="4">
    <source>
        <dbReference type="PROSITE" id="PS50893"/>
    </source>
</evidence>
<proteinExistence type="inferred from homology"/>
<dbReference type="Gene3D" id="3.40.50.300">
    <property type="entry name" value="P-loop containing nucleotide triphosphate hydrolases"/>
    <property type="match status" value="1"/>
</dbReference>
<dbReference type="InterPro" id="IPR003439">
    <property type="entry name" value="ABC_transporter-like_ATP-bd"/>
</dbReference>
<feature type="domain" description="ABC transporter" evidence="4">
    <location>
        <begin position="7"/>
        <end position="218"/>
    </location>
</feature>
<dbReference type="InterPro" id="IPR003593">
    <property type="entry name" value="AAA+_ATPase"/>
</dbReference>
<name>A0AAC8X0N0_9LACT</name>
<evidence type="ECO:0000313" key="5">
    <source>
        <dbReference type="EMBL" id="AMB97600.1"/>
    </source>
</evidence>
<comment type="similarity">
    <text evidence="1">Belongs to the ABC transporter superfamily.</text>
</comment>
<keyword evidence="2" id="KW-0547">Nucleotide-binding</keyword>
<organism evidence="5 6">
    <name type="scientific">Aerococcus urinaeequi</name>
    <dbReference type="NCBI Taxonomy" id="51665"/>
    <lineage>
        <taxon>Bacteria</taxon>
        <taxon>Bacillati</taxon>
        <taxon>Bacillota</taxon>
        <taxon>Bacilli</taxon>
        <taxon>Lactobacillales</taxon>
        <taxon>Aerococcaceae</taxon>
        <taxon>Aerococcus</taxon>
    </lineage>
</organism>
<protein>
    <recommendedName>
        <fullName evidence="4">ABC transporter domain-containing protein</fullName>
    </recommendedName>
</protein>
<sequence>MKKIIDLKIKSKNFKHNNVTSLQNFSLTVNQGETIAITGDSGVGKSTLLNILGLLDSKYEGYYNLFGHDMKEMSEKEKASMRNNQIGFVLQESSLINNLTIKENILLPRLYNTDIPRSELGKRMMDLARSLDIINVLDKKPLECSGGQKSRAAFARAVIMHPKLILADEPTASLDESNKENMISVLKNFNQNNDVTILIVTHDLDVANRFLHQLILKS</sequence>
<dbReference type="PROSITE" id="PS00211">
    <property type="entry name" value="ABC_TRANSPORTER_1"/>
    <property type="match status" value="1"/>
</dbReference>
<evidence type="ECO:0000256" key="3">
    <source>
        <dbReference type="ARBA" id="ARBA00022840"/>
    </source>
</evidence>
<dbReference type="PANTHER" id="PTHR42798">
    <property type="entry name" value="LIPOPROTEIN-RELEASING SYSTEM ATP-BINDING PROTEIN LOLD"/>
    <property type="match status" value="1"/>
</dbReference>
<dbReference type="PROSITE" id="PS50893">
    <property type="entry name" value="ABC_TRANSPORTER_2"/>
    <property type="match status" value="1"/>
</dbReference>
<evidence type="ECO:0000313" key="6">
    <source>
        <dbReference type="Proteomes" id="UP000067698"/>
    </source>
</evidence>
<dbReference type="Proteomes" id="UP000067698">
    <property type="component" value="Chromosome"/>
</dbReference>
<dbReference type="SMART" id="SM00382">
    <property type="entry name" value="AAA"/>
    <property type="match status" value="1"/>
</dbReference>
<dbReference type="SUPFAM" id="SSF52540">
    <property type="entry name" value="P-loop containing nucleoside triphosphate hydrolases"/>
    <property type="match status" value="1"/>
</dbReference>
<accession>A0AAC8X0N0</accession>
<dbReference type="GO" id="GO:0016887">
    <property type="term" value="F:ATP hydrolysis activity"/>
    <property type="evidence" value="ECO:0007669"/>
    <property type="project" value="InterPro"/>
</dbReference>
<keyword evidence="3" id="KW-0067">ATP-binding</keyword>
<dbReference type="EMBL" id="CP014162">
    <property type="protein sequence ID" value="AMB97600.1"/>
    <property type="molecule type" value="Genomic_DNA"/>
</dbReference>
<dbReference type="Pfam" id="PF00005">
    <property type="entry name" value="ABC_tran"/>
    <property type="match status" value="1"/>
</dbReference>
<dbReference type="RefSeq" id="WP_026465591.1">
    <property type="nucleotide sequence ID" value="NZ_CP014162.1"/>
</dbReference>
<dbReference type="InterPro" id="IPR027417">
    <property type="entry name" value="P-loop_NTPase"/>
</dbReference>
<dbReference type="PANTHER" id="PTHR42798:SF7">
    <property type="entry name" value="ALPHA-D-RIBOSE 1-METHYLPHOSPHONATE 5-TRIPHOSPHATE SYNTHASE SUBUNIT PHNL"/>
    <property type="match status" value="1"/>
</dbReference>
<reference evidence="5 6" key="1">
    <citation type="journal article" date="2016" name="Genome Announc.">
        <title>Complete Genome Sequences of Aerococcus christensenii CCUG 28831T, Aerococcus sanguinicola CCUG 43001T, Aerococcus urinae CCUG 36881T, Aerococcus urinaeequi CCUG 28094T, Aerococcus urinaehominis CCUG 42038 BT, and Aerococcus viridans CCUG 4311T.</title>
        <authorList>
            <person name="Carkaci D."/>
            <person name="Dargis R."/>
            <person name="Nielsen X.C."/>
            <person name="Skovgaard O."/>
            <person name="Fuursted K."/>
            <person name="Christensen J.J."/>
        </authorList>
    </citation>
    <scope>NUCLEOTIDE SEQUENCE [LARGE SCALE GENOMIC DNA]</scope>
    <source>
        <strain evidence="5 6">CCUG28094</strain>
    </source>
</reference>
<evidence type="ECO:0000256" key="2">
    <source>
        <dbReference type="ARBA" id="ARBA00022741"/>
    </source>
</evidence>
<dbReference type="InterPro" id="IPR017871">
    <property type="entry name" value="ABC_transporter-like_CS"/>
</dbReference>
<evidence type="ECO:0000256" key="1">
    <source>
        <dbReference type="ARBA" id="ARBA00005417"/>
    </source>
</evidence>
<dbReference type="GeneID" id="92866882"/>